<reference evidence="2" key="1">
    <citation type="journal article" date="2021" name="Genome Biol. Evol.">
        <title>A High-Quality Reference Genome for a Parasitic Bivalve with Doubly Uniparental Inheritance (Bivalvia: Unionida).</title>
        <authorList>
            <person name="Smith C.H."/>
        </authorList>
    </citation>
    <scope>NUCLEOTIDE SEQUENCE</scope>
    <source>
        <strain evidence="2">CHS0354</strain>
    </source>
</reference>
<dbReference type="InterPro" id="IPR001370">
    <property type="entry name" value="BIR_rpt"/>
</dbReference>
<protein>
    <submittedName>
        <fullName evidence="2">Uncharacterized protein</fullName>
    </submittedName>
</protein>
<dbReference type="AlphaFoldDB" id="A0AAE0VG03"/>
<feature type="compositionally biased region" description="Low complexity" evidence="1">
    <location>
        <begin position="657"/>
        <end position="668"/>
    </location>
</feature>
<comment type="caution">
    <text evidence="2">The sequence shown here is derived from an EMBL/GenBank/DDBJ whole genome shotgun (WGS) entry which is preliminary data.</text>
</comment>
<feature type="region of interest" description="Disordered" evidence="1">
    <location>
        <begin position="709"/>
        <end position="778"/>
    </location>
</feature>
<dbReference type="Gene3D" id="1.10.1170.10">
    <property type="entry name" value="Inhibitor Of Apoptosis Protein (2mihbC-IAP-1), Chain A"/>
    <property type="match status" value="1"/>
</dbReference>
<feature type="compositionally biased region" description="Basic and acidic residues" evidence="1">
    <location>
        <begin position="740"/>
        <end position="754"/>
    </location>
</feature>
<accession>A0AAE0VG03</accession>
<evidence type="ECO:0000313" key="2">
    <source>
        <dbReference type="EMBL" id="KAK3577003.1"/>
    </source>
</evidence>
<dbReference type="Pfam" id="PF00653">
    <property type="entry name" value="BIR"/>
    <property type="match status" value="1"/>
</dbReference>
<dbReference type="InterPro" id="IPR027417">
    <property type="entry name" value="P-loop_NTPase"/>
</dbReference>
<dbReference type="SUPFAM" id="SSF57924">
    <property type="entry name" value="Inhibitor of apoptosis (IAP) repeat"/>
    <property type="match status" value="1"/>
</dbReference>
<feature type="compositionally biased region" description="Basic and acidic residues" evidence="1">
    <location>
        <begin position="715"/>
        <end position="731"/>
    </location>
</feature>
<reference evidence="2" key="2">
    <citation type="journal article" date="2021" name="Genome Biol. Evol.">
        <title>Developing a high-quality reference genome for a parasitic bivalve with doubly uniparental inheritance (Bivalvia: Unionida).</title>
        <authorList>
            <person name="Smith C.H."/>
        </authorList>
    </citation>
    <scope>NUCLEOTIDE SEQUENCE</scope>
    <source>
        <strain evidence="2">CHS0354</strain>
        <tissue evidence="2">Mantle</tissue>
    </source>
</reference>
<evidence type="ECO:0000256" key="1">
    <source>
        <dbReference type="SAM" id="MobiDB-lite"/>
    </source>
</evidence>
<sequence length="778" mass="89625">MSSSKLSKNHHYGCIGREEEHRKMMEVWHKDSKRIFLCHGGKESGKSCFIRNFLDYVIENKLSDSIIIDMDFKRERIEPKDSQKFWENLAKNLAKVKVETKFKHPMTEEILQNFFEEMKERKIIFLLDNLDYVRKTLADDKSCKTEEDLFSELQDNFIPGIVERTNLSMVFITSTVQLRYGQIAPRVHKIEMDPLSTESAGDLLLKVIQLTSDDVMDTEKARKYLGPYLQHIARLSEGIPTAIIMTGTQLTENSFFIKPKEMLTVLIFSRMYTLSPEFFPKEDNMFKIYGDYVERQSAGMKERLQEIGQMDNTTFEVDELMQHLSPKDGKAFFKAQTVKPLLLRNFIMYVGKSDKSETLEMPGFLRELIMIQDLIDPSKGLTFEDRLACMKVVSDCLNKLDIKLDEEKLKEIMENPQKYDEFVEQTISKPTPKEDGSLDTEKELEKNDLEKCFMGYLPEDILQHAPESDLSGLYQQKMQNLKVFYMDTDQDSHSSFNSGTPNAELQGEQTQDYILPGQLGEQLLRFNYNVSNMPESMGRSPQSIADAGFIYKEHNIFECLYCGKKLHRSHMTGNVDIMEKHREIDPRCPFVHLNQQYPLPSSSQQVKDKGAMKERRGREGTQGGSCVEEIEREFLQLGVKQSEEEANGEDNKNDKFSLSQNLSSSHSNKQYPENKMDFSEKDELHHKGPKEAENMVVFSAASSGELNYVQNQCTKETDESGAKENSSHEIDMNATLRKQSFLEDRKSRTSKDEGYGSPHNSDSYDPARPGSDIMETPE</sequence>
<reference evidence="2" key="3">
    <citation type="submission" date="2023-05" db="EMBL/GenBank/DDBJ databases">
        <authorList>
            <person name="Smith C.H."/>
        </authorList>
    </citation>
    <scope>NUCLEOTIDE SEQUENCE</scope>
    <source>
        <strain evidence="2">CHS0354</strain>
        <tissue evidence="2">Mantle</tissue>
    </source>
</reference>
<feature type="compositionally biased region" description="Basic and acidic residues" evidence="1">
    <location>
        <begin position="606"/>
        <end position="619"/>
    </location>
</feature>
<feature type="region of interest" description="Disordered" evidence="1">
    <location>
        <begin position="594"/>
        <end position="627"/>
    </location>
</feature>
<feature type="region of interest" description="Disordered" evidence="1">
    <location>
        <begin position="641"/>
        <end position="673"/>
    </location>
</feature>
<name>A0AAE0VG03_9BIVA</name>
<dbReference type="Proteomes" id="UP001195483">
    <property type="component" value="Unassembled WGS sequence"/>
</dbReference>
<dbReference type="PROSITE" id="PS50143">
    <property type="entry name" value="BIR_REPEAT_2"/>
    <property type="match status" value="1"/>
</dbReference>
<dbReference type="EMBL" id="JAEAOA010000424">
    <property type="protein sequence ID" value="KAK3577003.1"/>
    <property type="molecule type" value="Genomic_DNA"/>
</dbReference>
<dbReference type="SUPFAM" id="SSF52540">
    <property type="entry name" value="P-loop containing nucleoside triphosphate hydrolases"/>
    <property type="match status" value="1"/>
</dbReference>
<dbReference type="Gene3D" id="3.40.50.300">
    <property type="entry name" value="P-loop containing nucleotide triphosphate hydrolases"/>
    <property type="match status" value="1"/>
</dbReference>
<gene>
    <name evidence="2" type="ORF">CHS0354_006014</name>
</gene>
<evidence type="ECO:0000313" key="3">
    <source>
        <dbReference type="Proteomes" id="UP001195483"/>
    </source>
</evidence>
<keyword evidence="3" id="KW-1185">Reference proteome</keyword>
<organism evidence="2 3">
    <name type="scientific">Potamilus streckersoni</name>
    <dbReference type="NCBI Taxonomy" id="2493646"/>
    <lineage>
        <taxon>Eukaryota</taxon>
        <taxon>Metazoa</taxon>
        <taxon>Spiralia</taxon>
        <taxon>Lophotrochozoa</taxon>
        <taxon>Mollusca</taxon>
        <taxon>Bivalvia</taxon>
        <taxon>Autobranchia</taxon>
        <taxon>Heteroconchia</taxon>
        <taxon>Palaeoheterodonta</taxon>
        <taxon>Unionida</taxon>
        <taxon>Unionoidea</taxon>
        <taxon>Unionidae</taxon>
        <taxon>Ambleminae</taxon>
        <taxon>Lampsilini</taxon>
        <taxon>Potamilus</taxon>
    </lineage>
</organism>
<feature type="compositionally biased region" description="Polar residues" evidence="1">
    <location>
        <begin position="594"/>
        <end position="605"/>
    </location>
</feature>
<proteinExistence type="predicted"/>